<dbReference type="PANTHER" id="PTHR43615:SF1">
    <property type="entry name" value="PPDK_N DOMAIN-CONTAINING PROTEIN"/>
    <property type="match status" value="1"/>
</dbReference>
<comment type="caution">
    <text evidence="2">The sequence shown here is derived from an EMBL/GenBank/DDBJ whole genome shotgun (WGS) entry which is preliminary data.</text>
</comment>
<dbReference type="InterPro" id="IPR002192">
    <property type="entry name" value="PPDK_AMP/ATP-bd"/>
</dbReference>
<dbReference type="RefSeq" id="WP_204819805.1">
    <property type="nucleotide sequence ID" value="NZ_JANHOF010000006.1"/>
</dbReference>
<protein>
    <submittedName>
        <fullName evidence="2">PEP/pyruvate-binding domain-containing protein</fullName>
    </submittedName>
</protein>
<evidence type="ECO:0000313" key="3">
    <source>
        <dbReference type="Proteomes" id="UP001589818"/>
    </source>
</evidence>
<keyword evidence="3" id="KW-1185">Reference proteome</keyword>
<dbReference type="PANTHER" id="PTHR43615">
    <property type="entry name" value="PHOSPHOENOLPYRUVATE SYNTHASE-RELATED"/>
    <property type="match status" value="1"/>
</dbReference>
<dbReference type="Pfam" id="PF01326">
    <property type="entry name" value="PPDK_N"/>
    <property type="match status" value="1"/>
</dbReference>
<reference evidence="2 3" key="1">
    <citation type="submission" date="2024-09" db="EMBL/GenBank/DDBJ databases">
        <authorList>
            <person name="Sun Q."/>
            <person name="Mori K."/>
        </authorList>
    </citation>
    <scope>NUCLEOTIDE SEQUENCE [LARGE SCALE GENOMIC DNA]</scope>
    <source>
        <strain evidence="2 3">CCM 4839</strain>
    </source>
</reference>
<evidence type="ECO:0000313" key="2">
    <source>
        <dbReference type="EMBL" id="MFC0391543.1"/>
    </source>
</evidence>
<name>A0ABV6J9T3_9BACL</name>
<dbReference type="InterPro" id="IPR051549">
    <property type="entry name" value="PEP_Utilizing_Enz"/>
</dbReference>
<organism evidence="2 3">
    <name type="scientific">Paenibacillus mendelii</name>
    <dbReference type="NCBI Taxonomy" id="206163"/>
    <lineage>
        <taxon>Bacteria</taxon>
        <taxon>Bacillati</taxon>
        <taxon>Bacillota</taxon>
        <taxon>Bacilli</taxon>
        <taxon>Bacillales</taxon>
        <taxon>Paenibacillaceae</taxon>
        <taxon>Paenibacillus</taxon>
    </lineage>
</organism>
<feature type="domain" description="Pyruvate phosphate dikinase AMP/ATP-binding" evidence="1">
    <location>
        <begin position="53"/>
        <end position="268"/>
    </location>
</feature>
<sequence length="268" mass="28799">MSIVPLASAFDPLRYGGKAVQLGAALRAGLPVPAGYAVSHESVQRITAGDQAAVHELREAAGSLARRLAVRSSAVDEDGDQASYAGVYTTLLNVTDEDRLFEAIQQVADSGKSAPAIAYRRKQGRAALSPVSVIMQETIESDCSGVMFTRHPVTGQDERVIEACWGLGESIASGRIIPDMYTASRGASSIHVQIGDKETAIVHDEHGGTNEIKLDASLSRQACLSEQQVRQLDQLAAQCEAVFGDALDIEWAYAENRLYLLQCRRITV</sequence>
<evidence type="ECO:0000259" key="1">
    <source>
        <dbReference type="Pfam" id="PF01326"/>
    </source>
</evidence>
<dbReference type="EMBL" id="JBHLVF010000011">
    <property type="protein sequence ID" value="MFC0391543.1"/>
    <property type="molecule type" value="Genomic_DNA"/>
</dbReference>
<dbReference type="InterPro" id="IPR013815">
    <property type="entry name" value="ATP_grasp_subdomain_1"/>
</dbReference>
<dbReference type="Proteomes" id="UP001589818">
    <property type="component" value="Unassembled WGS sequence"/>
</dbReference>
<dbReference type="Gene3D" id="3.30.470.20">
    <property type="entry name" value="ATP-grasp fold, B domain"/>
    <property type="match status" value="1"/>
</dbReference>
<proteinExistence type="predicted"/>
<dbReference type="SUPFAM" id="SSF56059">
    <property type="entry name" value="Glutathione synthetase ATP-binding domain-like"/>
    <property type="match status" value="1"/>
</dbReference>
<gene>
    <name evidence="2" type="ORF">ACFFJ8_09165</name>
</gene>
<dbReference type="Gene3D" id="3.30.1490.20">
    <property type="entry name" value="ATP-grasp fold, A domain"/>
    <property type="match status" value="1"/>
</dbReference>
<accession>A0ABV6J9T3</accession>